<name>A0A6J7VY42_9ZZZZ</name>
<dbReference type="EMBL" id="CAFBRX010000220">
    <property type="protein sequence ID" value="CAB5134938.1"/>
    <property type="molecule type" value="Genomic_DNA"/>
</dbReference>
<accession>A0A6J7VY42</accession>
<sequence>MVNGLSSTSNTNLASMSPLVPASRVSVAWVFSHCYGRSVMTKPTSQDSWIALSSTSKRTTVSRRFLLISGIKSATFRRLKTRLLLKFISVPDLANHLHLNLLAPTLRTRSLIQSVTTSHALVVTRSIASSETNSPSLTNSSVRVCASTANSSR</sequence>
<organism evidence="1">
    <name type="scientific">freshwater metagenome</name>
    <dbReference type="NCBI Taxonomy" id="449393"/>
    <lineage>
        <taxon>unclassified sequences</taxon>
        <taxon>metagenomes</taxon>
        <taxon>ecological metagenomes</taxon>
    </lineage>
</organism>
<dbReference type="AlphaFoldDB" id="A0A6J7VY42"/>
<gene>
    <name evidence="1" type="ORF">UFOPK4422_01578</name>
</gene>
<proteinExistence type="predicted"/>
<reference evidence="1" key="1">
    <citation type="submission" date="2020-05" db="EMBL/GenBank/DDBJ databases">
        <authorList>
            <person name="Chiriac C."/>
            <person name="Salcher M."/>
            <person name="Ghai R."/>
            <person name="Kavagutti S V."/>
        </authorList>
    </citation>
    <scope>NUCLEOTIDE SEQUENCE</scope>
</reference>
<evidence type="ECO:0000313" key="1">
    <source>
        <dbReference type="EMBL" id="CAB5134938.1"/>
    </source>
</evidence>
<protein>
    <submittedName>
        <fullName evidence="1">Unannotated protein</fullName>
    </submittedName>
</protein>